<dbReference type="PANTHER" id="PTHR38102:SF1">
    <property type="entry name" value="PERIPLASMIC CHAPERONE SPY"/>
    <property type="match status" value="1"/>
</dbReference>
<accession>A0A1U9KLA5</accession>
<evidence type="ECO:0000313" key="1">
    <source>
        <dbReference type="EMBL" id="AQS86582.1"/>
    </source>
</evidence>
<reference evidence="1 2" key="1">
    <citation type="submission" date="2016-03" db="EMBL/GenBank/DDBJ databases">
        <title>Acetic acid bacteria sequencing.</title>
        <authorList>
            <person name="Brandt J."/>
            <person name="Jakob F."/>
            <person name="Vogel R.F."/>
        </authorList>
    </citation>
    <scope>NUCLEOTIDE SEQUENCE [LARGE SCALE GENOMIC DNA]</scope>
    <source>
        <strain evidence="1 2">TMW2.1153</strain>
    </source>
</reference>
<dbReference type="Pfam" id="PF13801">
    <property type="entry name" value="Metal_resist"/>
    <property type="match status" value="1"/>
</dbReference>
<organism evidence="1 2">
    <name type="scientific">Acetobacter aceti</name>
    <dbReference type="NCBI Taxonomy" id="435"/>
    <lineage>
        <taxon>Bacteria</taxon>
        <taxon>Pseudomonadati</taxon>
        <taxon>Pseudomonadota</taxon>
        <taxon>Alphaproteobacteria</taxon>
        <taxon>Acetobacterales</taxon>
        <taxon>Acetobacteraceae</taxon>
        <taxon>Acetobacter</taxon>
        <taxon>Acetobacter subgen. Acetobacter</taxon>
    </lineage>
</organism>
<dbReference type="PANTHER" id="PTHR38102">
    <property type="entry name" value="PERIPLASMIC CHAPERONE SPY"/>
    <property type="match status" value="1"/>
</dbReference>
<dbReference type="InterPro" id="IPR052211">
    <property type="entry name" value="Cpx_auxiliary_protein"/>
</dbReference>
<keyword evidence="2" id="KW-1185">Reference proteome</keyword>
<proteinExistence type="predicted"/>
<dbReference type="GO" id="GO:0051082">
    <property type="term" value="F:unfolded protein binding"/>
    <property type="evidence" value="ECO:0007669"/>
    <property type="project" value="TreeGrafter"/>
</dbReference>
<dbReference type="EMBL" id="CP014692">
    <property type="protein sequence ID" value="AQS86582.1"/>
    <property type="molecule type" value="Genomic_DNA"/>
</dbReference>
<gene>
    <name evidence="1" type="ORF">A0U92_16175</name>
</gene>
<dbReference type="InterPro" id="IPR025961">
    <property type="entry name" value="Metal_resist"/>
</dbReference>
<protein>
    <recommendedName>
        <fullName evidence="3">Periplasmic heavy metal sensor</fullName>
    </recommendedName>
</protein>
<dbReference type="Proteomes" id="UP000188937">
    <property type="component" value="Chromosome"/>
</dbReference>
<dbReference type="AlphaFoldDB" id="A0A1U9KLA5"/>
<evidence type="ECO:0008006" key="3">
    <source>
        <dbReference type="Google" id="ProtNLM"/>
    </source>
</evidence>
<dbReference type="Gene3D" id="1.20.120.1490">
    <property type="match status" value="1"/>
</dbReference>
<sequence>MTAFLVSGKTESSRSLPFQEWMVMMSRSSFLIAGMTVGALAIGQAHAQPPMGPHGGGPGEFSFLEGVDLTAKQKESVKKIFKESHESMKGLHKQERDLHDRLESIILTPGKIDQSKLDELVTEQNALDAKENAARQATAVKVHDILTAEQVTAAKDRHDKIRALMDQIHAVEHGESKGDE</sequence>
<name>A0A1U9KLA5_ACEAC</name>
<dbReference type="KEGG" id="aace:A0U92_16175"/>
<dbReference type="STRING" id="435.A0U92_16175"/>
<dbReference type="GO" id="GO:0030288">
    <property type="term" value="C:outer membrane-bounded periplasmic space"/>
    <property type="evidence" value="ECO:0007669"/>
    <property type="project" value="TreeGrafter"/>
</dbReference>
<evidence type="ECO:0000313" key="2">
    <source>
        <dbReference type="Proteomes" id="UP000188937"/>
    </source>
</evidence>